<dbReference type="Pfam" id="PF00196">
    <property type="entry name" value="GerE"/>
    <property type="match status" value="1"/>
</dbReference>
<dbReference type="InterPro" id="IPR036388">
    <property type="entry name" value="WH-like_DNA-bd_sf"/>
</dbReference>
<accession>A0A3A6PK99</accession>
<dbReference type="SMART" id="SM00421">
    <property type="entry name" value="HTH_LUXR"/>
    <property type="match status" value="1"/>
</dbReference>
<evidence type="ECO:0000256" key="1">
    <source>
        <dbReference type="ARBA" id="ARBA00023015"/>
    </source>
</evidence>
<dbReference type="InterPro" id="IPR027417">
    <property type="entry name" value="P-loop_NTPase"/>
</dbReference>
<dbReference type="Gene3D" id="1.10.10.10">
    <property type="entry name" value="Winged helix-like DNA-binding domain superfamily/Winged helix DNA-binding domain"/>
    <property type="match status" value="1"/>
</dbReference>
<dbReference type="SUPFAM" id="SSF46894">
    <property type="entry name" value="C-terminal effector domain of the bipartite response regulators"/>
    <property type="match status" value="1"/>
</dbReference>
<dbReference type="PRINTS" id="PR00364">
    <property type="entry name" value="DISEASERSIST"/>
</dbReference>
<comment type="caution">
    <text evidence="5">The sequence shown here is derived from an EMBL/GenBank/DDBJ whole genome shotgun (WGS) entry which is preliminary data.</text>
</comment>
<evidence type="ECO:0000256" key="2">
    <source>
        <dbReference type="ARBA" id="ARBA00023125"/>
    </source>
</evidence>
<dbReference type="OrthoDB" id="2647228at2"/>
<evidence type="ECO:0000313" key="6">
    <source>
        <dbReference type="Proteomes" id="UP000267798"/>
    </source>
</evidence>
<keyword evidence="2" id="KW-0238">DNA-binding</keyword>
<proteinExistence type="predicted"/>
<dbReference type="GO" id="GO:0003677">
    <property type="term" value="F:DNA binding"/>
    <property type="evidence" value="ECO:0007669"/>
    <property type="project" value="UniProtKB-KW"/>
</dbReference>
<dbReference type="PROSITE" id="PS50043">
    <property type="entry name" value="HTH_LUXR_2"/>
    <property type="match status" value="1"/>
</dbReference>
<dbReference type="PANTHER" id="PTHR44688:SF25">
    <property type="entry name" value="HTH LUXR-TYPE DOMAIN-CONTAINING PROTEIN"/>
    <property type="match status" value="1"/>
</dbReference>
<keyword evidence="6" id="KW-1185">Reference proteome</keyword>
<name>A0A3A6PK99_9BACL</name>
<protein>
    <recommendedName>
        <fullName evidence="4">HTH luxR-type domain-containing protein</fullName>
    </recommendedName>
</protein>
<keyword evidence="1" id="KW-0805">Transcription regulation</keyword>
<dbReference type="GO" id="GO:0006355">
    <property type="term" value="P:regulation of DNA-templated transcription"/>
    <property type="evidence" value="ECO:0007669"/>
    <property type="project" value="InterPro"/>
</dbReference>
<dbReference type="SUPFAM" id="SSF52540">
    <property type="entry name" value="P-loop containing nucleoside triphosphate hydrolases"/>
    <property type="match status" value="1"/>
</dbReference>
<feature type="domain" description="HTH luxR-type" evidence="4">
    <location>
        <begin position="576"/>
        <end position="641"/>
    </location>
</feature>
<keyword evidence="3" id="KW-0804">Transcription</keyword>
<evidence type="ECO:0000256" key="3">
    <source>
        <dbReference type="ARBA" id="ARBA00023163"/>
    </source>
</evidence>
<dbReference type="Proteomes" id="UP000267798">
    <property type="component" value="Unassembled WGS sequence"/>
</dbReference>
<dbReference type="RefSeq" id="WP_120110207.1">
    <property type="nucleotide sequence ID" value="NZ_QXQB01000002.1"/>
</dbReference>
<dbReference type="EMBL" id="QXQB01000002">
    <property type="protein sequence ID" value="RJX40176.1"/>
    <property type="molecule type" value="Genomic_DNA"/>
</dbReference>
<evidence type="ECO:0000313" key="5">
    <source>
        <dbReference type="EMBL" id="RJX40176.1"/>
    </source>
</evidence>
<gene>
    <name evidence="5" type="ORF">D3P09_12510</name>
</gene>
<reference evidence="5 6" key="1">
    <citation type="submission" date="2018-09" db="EMBL/GenBank/DDBJ databases">
        <title>Paenibacillus aracenensis nov. sp. isolated from a cave in southern Spain.</title>
        <authorList>
            <person name="Jurado V."/>
            <person name="Gutierrez-Patricio S."/>
            <person name="Gonzalez-Pimentel J.L."/>
            <person name="Miller A.Z."/>
            <person name="Laiz L."/>
            <person name="Saiz-Jimenez C."/>
        </authorList>
    </citation>
    <scope>NUCLEOTIDE SEQUENCE [LARGE SCALE GENOMIC DNA]</scope>
    <source>
        <strain evidence="5 6">JCM 19203</strain>
    </source>
</reference>
<dbReference type="PROSITE" id="PS00622">
    <property type="entry name" value="HTH_LUXR_1"/>
    <property type="match status" value="1"/>
</dbReference>
<dbReference type="AlphaFoldDB" id="A0A3A6PK99"/>
<dbReference type="PANTHER" id="PTHR44688">
    <property type="entry name" value="DNA-BINDING TRANSCRIPTIONAL ACTIVATOR DEVR_DOSR"/>
    <property type="match status" value="1"/>
</dbReference>
<dbReference type="Gene3D" id="3.40.50.300">
    <property type="entry name" value="P-loop containing nucleotide triphosphate hydrolases"/>
    <property type="match status" value="1"/>
</dbReference>
<dbReference type="CDD" id="cd06170">
    <property type="entry name" value="LuxR_C_like"/>
    <property type="match status" value="1"/>
</dbReference>
<organism evidence="5 6">
    <name type="scientific">Paenibacillus pinisoli</name>
    <dbReference type="NCBI Taxonomy" id="1276110"/>
    <lineage>
        <taxon>Bacteria</taxon>
        <taxon>Bacillati</taxon>
        <taxon>Bacillota</taxon>
        <taxon>Bacilli</taxon>
        <taxon>Bacillales</taxon>
        <taxon>Paenibacillaceae</taxon>
        <taxon>Paenibacillus</taxon>
    </lineage>
</organism>
<dbReference type="InterPro" id="IPR000792">
    <property type="entry name" value="Tscrpt_reg_LuxR_C"/>
</dbReference>
<evidence type="ECO:0000259" key="4">
    <source>
        <dbReference type="PROSITE" id="PS50043"/>
    </source>
</evidence>
<dbReference type="InterPro" id="IPR016032">
    <property type="entry name" value="Sig_transdc_resp-reg_C-effctor"/>
</dbReference>
<sequence>MNMPGAEVMGRFVGRAREKALLEKWLDHAEAPLTMLGITGIGGVGKSTLLSEYMRAGSERGLLCLWLDGRHLLPSPLAFMEQLSAAVALEAGGGYGSAPLEPLFKATPKRRVLVCLDNYEDMRMLERWLIDALIPKFSRQGILLVLASRPAFSMDWSTHPQLGASFRLIELENFNRMETESYSAVRGQRDDSRQNAGLYELTGGHPLTLALTLETLERGGVLSAQGAFQIARQFTARMLQELAGSGLLPLVDVLSVLSSANQEELAHISGRAVSREEYETLAGLSFIQQTPDGIGLHDSARLHLLRDLKLREPSRLHELRDRAMGMLYNRLQQNGNRAIRMRIASQMLHICREALPLLNRQYADISAEPIAGNLDLPRRDDCRMLQELLRQWCEYSVEAEQALKYQRMFEEVFANSPESIAVLRDRAGEPIGMIIMTLLHRETSILLARSEFDELEECEAVMDVYGSPDKADTYLAVLVAARGDHPSYTREELVGHMILDRMSLLGEGIRVLLVATNQHLKAFLLGLGFQASPAVTGKCDTSFARSELLSIDHRTGGFGVWMMNFWRNAHSAAEDPADLPYELTEREKEVLRLMSEGASNKEIAASLTVTSETVKSHVRNIFRKLDVDRRMKAVAVAEKLNLLK</sequence>
<dbReference type="PRINTS" id="PR00038">
    <property type="entry name" value="HTHLUXR"/>
</dbReference>